<feature type="transmembrane region" description="Helical" evidence="1">
    <location>
        <begin position="181"/>
        <end position="202"/>
    </location>
</feature>
<keyword evidence="1" id="KW-1133">Transmembrane helix</keyword>
<dbReference type="Proteomes" id="UP000295292">
    <property type="component" value="Unassembled WGS sequence"/>
</dbReference>
<keyword evidence="1" id="KW-0472">Membrane</keyword>
<comment type="caution">
    <text evidence="2">The sequence shown here is derived from an EMBL/GenBank/DDBJ whole genome shotgun (WGS) entry which is preliminary data.</text>
</comment>
<reference evidence="2 3" key="1">
    <citation type="submission" date="2019-03" db="EMBL/GenBank/DDBJ databases">
        <title>Genomic Encyclopedia of Archaeal and Bacterial Type Strains, Phase II (KMG-II): from individual species to whole genera.</title>
        <authorList>
            <person name="Goeker M."/>
        </authorList>
    </citation>
    <scope>NUCLEOTIDE SEQUENCE [LARGE SCALE GENOMIC DNA]</scope>
    <source>
        <strain evidence="2 3">DSM 28353</strain>
    </source>
</reference>
<name>A0A4R6WEP6_9SPHI</name>
<proteinExistence type="predicted"/>
<sequence>MEENNLPDSLRVTPFSTDKDFFAKQEELIRAEIKIGLQSSSLKSSGYTVPEGYFGQLKESIFLKESERKLKEQAADSSYQVPENYFENLADSIRVKISEINLKESVVQSGFAVPADYFATLENRITTQGSEEFLKSKVATDGYSTPADYFQSLSGKIITKTSAHSKDEGVKTIAINRERSWYSYISAAAVLFLIGFGSYFALKQTPSSDATPNLQTNTSKINVKDVSDEEILEYLAQVSEGEELIHLTKFVEQEKTSQDHIDNSIDDEDIKEYLNYML</sequence>
<keyword evidence="3" id="KW-1185">Reference proteome</keyword>
<protein>
    <submittedName>
        <fullName evidence="2">Uncharacterized protein</fullName>
    </submittedName>
</protein>
<dbReference type="EMBL" id="SNYV01000015">
    <property type="protein sequence ID" value="TDQ76467.1"/>
    <property type="molecule type" value="Genomic_DNA"/>
</dbReference>
<dbReference type="AlphaFoldDB" id="A0A4R6WEP6"/>
<evidence type="ECO:0000313" key="3">
    <source>
        <dbReference type="Proteomes" id="UP000295292"/>
    </source>
</evidence>
<evidence type="ECO:0000313" key="2">
    <source>
        <dbReference type="EMBL" id="TDQ76467.1"/>
    </source>
</evidence>
<keyword evidence="1" id="KW-0812">Transmembrane</keyword>
<accession>A0A4R6WEP6</accession>
<organism evidence="2 3">
    <name type="scientific">Sphingobacterium yanglingense</name>
    <dbReference type="NCBI Taxonomy" id="1437280"/>
    <lineage>
        <taxon>Bacteria</taxon>
        <taxon>Pseudomonadati</taxon>
        <taxon>Bacteroidota</taxon>
        <taxon>Sphingobacteriia</taxon>
        <taxon>Sphingobacteriales</taxon>
        <taxon>Sphingobacteriaceae</taxon>
        <taxon>Sphingobacterium</taxon>
    </lineage>
</organism>
<gene>
    <name evidence="2" type="ORF">CLV99_3055</name>
</gene>
<evidence type="ECO:0000256" key="1">
    <source>
        <dbReference type="SAM" id="Phobius"/>
    </source>
</evidence>